<protein>
    <recommendedName>
        <fullName evidence="3">DUF1833 domain-containing protein</fullName>
    </recommendedName>
</protein>
<dbReference type="OrthoDB" id="6603785at2"/>
<sequence length="156" mass="17965">MPTLREYRAQRPNRIIYETIEFHHVSFGSFELVNNQVFPKKLGGVEYKPCRFELSESQQSSTPIIDSTVKFSRLAQDFKQQLKAWRSYSRVKPITTTYRLFDSKDMTTAVKAWTLYTKDCSLDADNVNVSLSMTNPLNTNVALLYDPADWPGLEIG</sequence>
<gene>
    <name evidence="1" type="ORF">BN1044_00909</name>
</gene>
<dbReference type="Pfam" id="PF08875">
    <property type="entry name" value="DUF1833"/>
    <property type="match status" value="1"/>
</dbReference>
<name>A0A0M2KFX2_HAFAL</name>
<dbReference type="PATRIC" id="fig|569.28.peg.1843"/>
<accession>A0A0M2KFX2</accession>
<dbReference type="EMBL" id="FMIQ01000011">
    <property type="protein sequence ID" value="SCM51447.1"/>
    <property type="molecule type" value="Genomic_DNA"/>
</dbReference>
<evidence type="ECO:0000313" key="1">
    <source>
        <dbReference type="EMBL" id="SCM51447.1"/>
    </source>
</evidence>
<reference evidence="1 2" key="1">
    <citation type="submission" date="2016-09" db="EMBL/GenBank/DDBJ databases">
        <authorList>
            <person name="Capua I."/>
            <person name="De Benedictis P."/>
            <person name="Joannis T."/>
            <person name="Lombin L.H."/>
            <person name="Cattoli G."/>
        </authorList>
    </citation>
    <scope>NUCLEOTIDE SEQUENCE [LARGE SCALE GENOMIC DNA]</scope>
    <source>
        <strain evidence="1 2">GB001</strain>
    </source>
</reference>
<dbReference type="Proteomes" id="UP000094844">
    <property type="component" value="Unassembled WGS sequence"/>
</dbReference>
<dbReference type="InterPro" id="IPR014974">
    <property type="entry name" value="DUF1833"/>
</dbReference>
<dbReference type="AlphaFoldDB" id="A0A0M2KFX2"/>
<organism evidence="1 2">
    <name type="scientific">Hafnia alvei</name>
    <dbReference type="NCBI Taxonomy" id="569"/>
    <lineage>
        <taxon>Bacteria</taxon>
        <taxon>Pseudomonadati</taxon>
        <taxon>Pseudomonadota</taxon>
        <taxon>Gammaproteobacteria</taxon>
        <taxon>Enterobacterales</taxon>
        <taxon>Hafniaceae</taxon>
        <taxon>Hafnia</taxon>
    </lineage>
</organism>
<evidence type="ECO:0000313" key="2">
    <source>
        <dbReference type="Proteomes" id="UP000094844"/>
    </source>
</evidence>
<evidence type="ECO:0008006" key="3">
    <source>
        <dbReference type="Google" id="ProtNLM"/>
    </source>
</evidence>
<dbReference type="RefSeq" id="WP_046360880.1">
    <property type="nucleotide sequence ID" value="NZ_FMIQ01000011.1"/>
</dbReference>
<proteinExistence type="predicted"/>